<evidence type="ECO:0000313" key="1">
    <source>
        <dbReference type="EMBL" id="KKN66360.1"/>
    </source>
</evidence>
<reference evidence="1" key="1">
    <citation type="journal article" date="2015" name="Nature">
        <title>Complex archaea that bridge the gap between prokaryotes and eukaryotes.</title>
        <authorList>
            <person name="Spang A."/>
            <person name="Saw J.H."/>
            <person name="Jorgensen S.L."/>
            <person name="Zaremba-Niedzwiedzka K."/>
            <person name="Martijn J."/>
            <person name="Lind A.E."/>
            <person name="van Eijk R."/>
            <person name="Schleper C."/>
            <person name="Guy L."/>
            <person name="Ettema T.J."/>
        </authorList>
    </citation>
    <scope>NUCLEOTIDE SEQUENCE</scope>
</reference>
<comment type="caution">
    <text evidence="1">The sequence shown here is derived from an EMBL/GenBank/DDBJ whole genome shotgun (WGS) entry which is preliminary data.</text>
</comment>
<gene>
    <name evidence="1" type="ORF">LCGC14_0471810</name>
</gene>
<protein>
    <submittedName>
        <fullName evidence="1">Uncharacterized protein</fullName>
    </submittedName>
</protein>
<sequence length="298" mass="32984">MTEAHTEYTIEEGWPNTNRLPRYKAPKGVGTVLGVPVSHLVIPEHLWVRIRHLHAGNSTKNERRRATFMTVVEVISIATGKVHGIWKASPRNGDAPNRARGLQVALGGAIIRAMAADEGLPWMKRKSGHWPEAAMKARALQDAFGAPVRYVFGNPDHVYKGVEDVSAPAPTRAPDRAPARETFKDKDLIVKTGKGVDVDLRKGIEKAMAKGIENDIQEALDSTQEVEPGNAAEDARHPVRMSHPKLTAGQCLQVEVLLNKHLRKNTTIIDWVLYDYMVRGRNVVGFIMLNPSIPESQL</sequence>
<dbReference type="EMBL" id="LAZR01000502">
    <property type="protein sequence ID" value="KKN66360.1"/>
    <property type="molecule type" value="Genomic_DNA"/>
</dbReference>
<accession>A0A0F9SBX1</accession>
<organism evidence="1">
    <name type="scientific">marine sediment metagenome</name>
    <dbReference type="NCBI Taxonomy" id="412755"/>
    <lineage>
        <taxon>unclassified sequences</taxon>
        <taxon>metagenomes</taxon>
        <taxon>ecological metagenomes</taxon>
    </lineage>
</organism>
<dbReference type="AlphaFoldDB" id="A0A0F9SBX1"/>
<proteinExistence type="predicted"/>
<name>A0A0F9SBX1_9ZZZZ</name>